<feature type="compositionally biased region" description="Polar residues" evidence="3">
    <location>
        <begin position="1"/>
        <end position="12"/>
    </location>
</feature>
<gene>
    <name evidence="4" type="ORF">FAB82_16840</name>
</gene>
<dbReference type="EMBL" id="STGY01000062">
    <property type="protein sequence ID" value="THV39784.1"/>
    <property type="molecule type" value="Genomic_DNA"/>
</dbReference>
<evidence type="ECO:0000313" key="4">
    <source>
        <dbReference type="EMBL" id="THV39784.1"/>
    </source>
</evidence>
<feature type="compositionally biased region" description="Basic and acidic residues" evidence="3">
    <location>
        <begin position="102"/>
        <end position="113"/>
    </location>
</feature>
<dbReference type="InterPro" id="IPR036165">
    <property type="entry name" value="YefM-like_sf"/>
</dbReference>
<dbReference type="Proteomes" id="UP000308760">
    <property type="component" value="Unassembled WGS sequence"/>
</dbReference>
<comment type="caution">
    <text evidence="4">The sequence shown here is derived from an EMBL/GenBank/DDBJ whole genome shotgun (WGS) entry which is preliminary data.</text>
</comment>
<dbReference type="GO" id="GO:0097351">
    <property type="term" value="F:toxin sequestering activity"/>
    <property type="evidence" value="ECO:0007669"/>
    <property type="project" value="TreeGrafter"/>
</dbReference>
<accession>A0A4S8QGJ5</accession>
<dbReference type="InterPro" id="IPR051416">
    <property type="entry name" value="phD-YefM_TA_antitoxins"/>
</dbReference>
<feature type="region of interest" description="Disordered" evidence="3">
    <location>
        <begin position="1"/>
        <end position="23"/>
    </location>
</feature>
<sequence>MVLMDTQRQSGDNAHVSVRDLQRHTSDVLERVTASGQIYITRHGRTIARILPPDPAEEQLNAAIEAGILDPRALSETYTNAQMREELPPSGRPTAGGSLSEKVIELREAEGDR</sequence>
<name>A0A4S8QGJ5_9ACTN</name>
<dbReference type="PANTHER" id="PTHR35377">
    <property type="entry name" value="ANTITOXIN VAPB49-RELATED-RELATED"/>
    <property type="match status" value="1"/>
</dbReference>
<evidence type="ECO:0000256" key="1">
    <source>
        <dbReference type="ARBA" id="ARBA00009981"/>
    </source>
</evidence>
<dbReference type="SUPFAM" id="SSF143120">
    <property type="entry name" value="YefM-like"/>
    <property type="match status" value="1"/>
</dbReference>
<dbReference type="Pfam" id="PF02604">
    <property type="entry name" value="PhdYeFM_antitox"/>
    <property type="match status" value="1"/>
</dbReference>
<feature type="region of interest" description="Disordered" evidence="3">
    <location>
        <begin position="82"/>
        <end position="113"/>
    </location>
</feature>
<proteinExistence type="inferred from homology"/>
<evidence type="ECO:0000313" key="5">
    <source>
        <dbReference type="Proteomes" id="UP000308760"/>
    </source>
</evidence>
<reference evidence="5" key="1">
    <citation type="submission" date="2019-04" db="EMBL/GenBank/DDBJ databases">
        <title>Nocardioides xinjiangensis sp. nov.</title>
        <authorList>
            <person name="Liu S."/>
        </authorList>
    </citation>
    <scope>NUCLEOTIDE SEQUENCE [LARGE SCALE GENOMIC DNA]</scope>
    <source>
        <strain evidence="5">18</strain>
    </source>
</reference>
<dbReference type="OrthoDB" id="557859at2"/>
<evidence type="ECO:0000256" key="3">
    <source>
        <dbReference type="SAM" id="MobiDB-lite"/>
    </source>
</evidence>
<reference evidence="4 5" key="2">
    <citation type="submission" date="2019-05" db="EMBL/GenBank/DDBJ databases">
        <title>Glycomyces buryatensis sp. nov.</title>
        <authorList>
            <person name="Nikitina E."/>
        </authorList>
    </citation>
    <scope>NUCLEOTIDE SEQUENCE [LARGE SCALE GENOMIC DNA]</scope>
    <source>
        <strain evidence="4 5">18</strain>
    </source>
</reference>
<dbReference type="NCBIfam" id="TIGR01552">
    <property type="entry name" value="phd_fam"/>
    <property type="match status" value="1"/>
</dbReference>
<organism evidence="4 5">
    <name type="scientific">Glycomyces buryatensis</name>
    <dbReference type="NCBI Taxonomy" id="2570927"/>
    <lineage>
        <taxon>Bacteria</taxon>
        <taxon>Bacillati</taxon>
        <taxon>Actinomycetota</taxon>
        <taxon>Actinomycetes</taxon>
        <taxon>Glycomycetales</taxon>
        <taxon>Glycomycetaceae</taxon>
        <taxon>Glycomyces</taxon>
    </lineage>
</organism>
<evidence type="ECO:0000256" key="2">
    <source>
        <dbReference type="RuleBase" id="RU362080"/>
    </source>
</evidence>
<comment type="function">
    <text evidence="2">Antitoxin component of a type II toxin-antitoxin (TA) system.</text>
</comment>
<protein>
    <recommendedName>
        <fullName evidence="2">Antitoxin</fullName>
    </recommendedName>
</protein>
<keyword evidence="5" id="KW-1185">Reference proteome</keyword>
<dbReference type="Gene3D" id="3.40.1620.10">
    <property type="entry name" value="YefM-like domain"/>
    <property type="match status" value="1"/>
</dbReference>
<dbReference type="PANTHER" id="PTHR35377:SF5">
    <property type="entry name" value="ANTITOXIN VAPB46"/>
    <property type="match status" value="1"/>
</dbReference>
<comment type="similarity">
    <text evidence="1 2">Belongs to the phD/YefM antitoxin family.</text>
</comment>
<dbReference type="InterPro" id="IPR006442">
    <property type="entry name" value="Antitoxin_Phd/YefM"/>
</dbReference>
<dbReference type="AlphaFoldDB" id="A0A4S8QGJ5"/>